<dbReference type="EMBL" id="JBHSOF010000003">
    <property type="protein sequence ID" value="MFC5662303.1"/>
    <property type="molecule type" value="Genomic_DNA"/>
</dbReference>
<name>A0ABW0WXJ4_9ACTN</name>
<proteinExistence type="predicted"/>
<keyword evidence="1" id="KW-0812">Transmembrane</keyword>
<gene>
    <name evidence="2" type="ORF">ACFP3U_04835</name>
</gene>
<evidence type="ECO:0000313" key="2">
    <source>
        <dbReference type="EMBL" id="MFC5662303.1"/>
    </source>
</evidence>
<dbReference type="Proteomes" id="UP001595975">
    <property type="component" value="Unassembled WGS sequence"/>
</dbReference>
<sequence length="120" mass="12951">MHFGALIPAAETAATAGLAAWMAVAGFWRRPAGQLLSWTMFCYATFTIVSLRGTRAGRTQDVNIYDVIPPGSFFVPPAQLALILEFLTSTGTFEGLEGEGRVLSRHGERPITVRNGRVAP</sequence>
<evidence type="ECO:0000256" key="1">
    <source>
        <dbReference type="SAM" id="Phobius"/>
    </source>
</evidence>
<keyword evidence="1" id="KW-0472">Membrane</keyword>
<keyword evidence="3" id="KW-1185">Reference proteome</keyword>
<feature type="transmembrane region" description="Helical" evidence="1">
    <location>
        <begin position="35"/>
        <end position="51"/>
    </location>
</feature>
<keyword evidence="1" id="KW-1133">Transmembrane helix</keyword>
<evidence type="ECO:0000313" key="3">
    <source>
        <dbReference type="Proteomes" id="UP001595975"/>
    </source>
</evidence>
<comment type="caution">
    <text evidence="2">The sequence shown here is derived from an EMBL/GenBank/DDBJ whole genome shotgun (WGS) entry which is preliminary data.</text>
</comment>
<protein>
    <submittedName>
        <fullName evidence="2">Uncharacterized protein</fullName>
    </submittedName>
</protein>
<accession>A0ABW0WXJ4</accession>
<dbReference type="RefSeq" id="WP_380223899.1">
    <property type="nucleotide sequence ID" value="NZ_JBHSOF010000003.1"/>
</dbReference>
<reference evidence="3" key="1">
    <citation type="journal article" date="2019" name="Int. J. Syst. Evol. Microbiol.">
        <title>The Global Catalogue of Microorganisms (GCM) 10K type strain sequencing project: providing services to taxonomists for standard genome sequencing and annotation.</title>
        <authorList>
            <consortium name="The Broad Institute Genomics Platform"/>
            <consortium name="The Broad Institute Genome Sequencing Center for Infectious Disease"/>
            <person name="Wu L."/>
            <person name="Ma J."/>
        </authorList>
    </citation>
    <scope>NUCLEOTIDE SEQUENCE [LARGE SCALE GENOMIC DNA]</scope>
    <source>
        <strain evidence="3">CGMCC 4.1437</strain>
    </source>
</reference>
<organism evidence="2 3">
    <name type="scientific">Kitasatospora misakiensis</name>
    <dbReference type="NCBI Taxonomy" id="67330"/>
    <lineage>
        <taxon>Bacteria</taxon>
        <taxon>Bacillati</taxon>
        <taxon>Actinomycetota</taxon>
        <taxon>Actinomycetes</taxon>
        <taxon>Kitasatosporales</taxon>
        <taxon>Streptomycetaceae</taxon>
        <taxon>Kitasatospora</taxon>
    </lineage>
</organism>